<dbReference type="RefSeq" id="WP_016270303.1">
    <property type="nucleotide sequence ID" value="NZ_KE159465.1"/>
</dbReference>
<evidence type="ECO:0000256" key="1">
    <source>
        <dbReference type="SAM" id="MobiDB-lite"/>
    </source>
</evidence>
<dbReference type="HOGENOM" id="CLU_1486270_0_0_10"/>
<evidence type="ECO:0000313" key="3">
    <source>
        <dbReference type="Proteomes" id="UP000014151"/>
    </source>
</evidence>
<dbReference type="EMBL" id="ASSN01000006">
    <property type="protein sequence ID" value="EOS05149.1"/>
    <property type="molecule type" value="Genomic_DNA"/>
</dbReference>
<reference evidence="2 3" key="1">
    <citation type="submission" date="2013-04" db="EMBL/GenBank/DDBJ databases">
        <title>The Genome Sequence of Bacteroides vulgatus dnLKV7.</title>
        <authorList>
            <consortium name="The Broad Institute Genomics Platform"/>
            <consortium name="The Broad Institute Genome Sequencing Center for Infectious Disease"/>
            <person name="Earl A."/>
            <person name="Xavier R."/>
            <person name="Kuhn K."/>
            <person name="Stappenbeck T."/>
            <person name="Walker B."/>
            <person name="Young S."/>
            <person name="Zeng Q."/>
            <person name="Gargeya S."/>
            <person name="Fitzgerald M."/>
            <person name="Haas B."/>
            <person name="Abouelleil A."/>
            <person name="Allen A.W."/>
            <person name="Alvarado L."/>
            <person name="Arachchi H.M."/>
            <person name="Berlin A.M."/>
            <person name="Chapman S.B."/>
            <person name="Gainer-Dewar J."/>
            <person name="Goldberg J."/>
            <person name="Griggs A."/>
            <person name="Gujja S."/>
            <person name="Hansen M."/>
            <person name="Howarth C."/>
            <person name="Imamovic A."/>
            <person name="Ireland A."/>
            <person name="Larimer J."/>
            <person name="McCowan C."/>
            <person name="Murphy C."/>
            <person name="Pearson M."/>
            <person name="Poon T.W."/>
            <person name="Priest M."/>
            <person name="Roberts A."/>
            <person name="Saif S."/>
            <person name="Shea T."/>
            <person name="Sisk P."/>
            <person name="Sykes S."/>
            <person name="Wortman J."/>
            <person name="Nusbaum C."/>
            <person name="Birren B."/>
        </authorList>
    </citation>
    <scope>NUCLEOTIDE SEQUENCE [LARGE SCALE GENOMIC DNA]</scope>
    <source>
        <strain evidence="3">dnLKV7</strain>
    </source>
</reference>
<protein>
    <submittedName>
        <fullName evidence="2">Uncharacterized protein</fullName>
    </submittedName>
</protein>
<feature type="region of interest" description="Disordered" evidence="1">
    <location>
        <begin position="103"/>
        <end position="129"/>
    </location>
</feature>
<gene>
    <name evidence="2" type="ORF">C800_00714</name>
</gene>
<proteinExistence type="predicted"/>
<accession>R9HMP4</accession>
<comment type="caution">
    <text evidence="2">The sequence shown here is derived from an EMBL/GenBank/DDBJ whole genome shotgun (WGS) entry which is preliminary data.</text>
</comment>
<dbReference type="AlphaFoldDB" id="R9HMP4"/>
<dbReference type="Proteomes" id="UP000014151">
    <property type="component" value="Unassembled WGS sequence"/>
</dbReference>
<sequence length="181" mass="21092">MKKLYKFVASSSLSFAVIHCGRMMYVNFSAFFRGKSTYHTTDRELAEKIRAHKWYREGRITETIEEDEDVIHDENDVNSVLQETEVKQRYSILGKRMCTYIPPASSKQEEKESESAEPTKEKGIQEDRDIQEDIENVTSFLEAKDFFEVRFKVPRSQCGNKEALSSLCKEHGIQFPNYPLD</sequence>
<name>R9HMP4_PHOVU</name>
<evidence type="ECO:0000313" key="2">
    <source>
        <dbReference type="EMBL" id="EOS05149.1"/>
    </source>
</evidence>
<organism evidence="2 3">
    <name type="scientific">Phocaeicola vulgatus dnLKV7</name>
    <dbReference type="NCBI Taxonomy" id="1235786"/>
    <lineage>
        <taxon>Bacteria</taxon>
        <taxon>Pseudomonadati</taxon>
        <taxon>Bacteroidota</taxon>
        <taxon>Bacteroidia</taxon>
        <taxon>Bacteroidales</taxon>
        <taxon>Bacteroidaceae</taxon>
        <taxon>Phocaeicola</taxon>
    </lineage>
</organism>
<dbReference type="PATRIC" id="fig|1235786.3.peg.740"/>
<feature type="compositionally biased region" description="Basic and acidic residues" evidence="1">
    <location>
        <begin position="107"/>
        <end position="128"/>
    </location>
</feature>